<sequence>MKRQYPKTPAEENPFRTTIQRLSSPEKKRDIVLNWLKIPQPKRVPRNPKDLAKQLGIDVQTITEWTTEVKVEEQKVDNYNSKDYFLSRKREIDEGMFKAIK</sequence>
<dbReference type="AlphaFoldDB" id="A0A0F9GLP5"/>
<name>A0A0F9GLP5_9ZZZZ</name>
<feature type="non-terminal residue" evidence="1">
    <location>
        <position position="101"/>
    </location>
</feature>
<gene>
    <name evidence="1" type="ORF">LCGC14_2106060</name>
</gene>
<evidence type="ECO:0000313" key="1">
    <source>
        <dbReference type="EMBL" id="KKL70320.1"/>
    </source>
</evidence>
<accession>A0A0F9GLP5</accession>
<protein>
    <submittedName>
        <fullName evidence="1">Uncharacterized protein</fullName>
    </submittedName>
</protein>
<organism evidence="1">
    <name type="scientific">marine sediment metagenome</name>
    <dbReference type="NCBI Taxonomy" id="412755"/>
    <lineage>
        <taxon>unclassified sequences</taxon>
        <taxon>metagenomes</taxon>
        <taxon>ecological metagenomes</taxon>
    </lineage>
</organism>
<dbReference type="EMBL" id="LAZR01025932">
    <property type="protein sequence ID" value="KKL70320.1"/>
    <property type="molecule type" value="Genomic_DNA"/>
</dbReference>
<comment type="caution">
    <text evidence="1">The sequence shown here is derived from an EMBL/GenBank/DDBJ whole genome shotgun (WGS) entry which is preliminary data.</text>
</comment>
<reference evidence="1" key="1">
    <citation type="journal article" date="2015" name="Nature">
        <title>Complex archaea that bridge the gap between prokaryotes and eukaryotes.</title>
        <authorList>
            <person name="Spang A."/>
            <person name="Saw J.H."/>
            <person name="Jorgensen S.L."/>
            <person name="Zaremba-Niedzwiedzka K."/>
            <person name="Martijn J."/>
            <person name="Lind A.E."/>
            <person name="van Eijk R."/>
            <person name="Schleper C."/>
            <person name="Guy L."/>
            <person name="Ettema T.J."/>
        </authorList>
    </citation>
    <scope>NUCLEOTIDE SEQUENCE</scope>
</reference>
<proteinExistence type="predicted"/>